<evidence type="ECO:0000313" key="4">
    <source>
        <dbReference type="Proteomes" id="UP000181860"/>
    </source>
</evidence>
<dbReference type="EMBL" id="CP123735">
    <property type="protein sequence ID" value="WGO86886.1"/>
    <property type="molecule type" value="Genomic_DNA"/>
</dbReference>
<keyword evidence="1" id="KW-0812">Transmembrane</keyword>
<dbReference type="AlphaFoldDB" id="A0AAX3UGQ0"/>
<reference evidence="3" key="2">
    <citation type="journal article" date="2022" name="Food Funct.">
        <title>Lactobacillus kefiranofaciens ZW18 from Kefir enhances the anti-tumor effect of anti-programmed cell death 1 (PD-1) immunotherapy by modulating the gut microbiota.</title>
        <authorList>
            <person name="Zhao J."/>
            <person name="Wang Y."/>
            <person name="Wang J."/>
            <person name="Lv M."/>
            <person name="Zhou C."/>
            <person name="Jia L."/>
            <person name="Geng W."/>
        </authorList>
    </citation>
    <scope>NUCLEOTIDE SEQUENCE</scope>
    <source>
        <strain evidence="3">ZW18</strain>
    </source>
</reference>
<keyword evidence="1" id="KW-1133">Transmembrane helix</keyword>
<dbReference type="GeneID" id="72686284"/>
<dbReference type="RefSeq" id="WP_013853565.1">
    <property type="nucleotide sequence ID" value="NZ_CP061341.1"/>
</dbReference>
<gene>
    <name evidence="3" type="ORF">QEJ78_05690</name>
    <name evidence="2" type="ORF">SAMN02983011_00331</name>
</gene>
<reference evidence="2 4" key="1">
    <citation type="submission" date="2016-10" db="EMBL/GenBank/DDBJ databases">
        <authorList>
            <person name="Varghese N."/>
            <person name="Submissions S."/>
        </authorList>
    </citation>
    <scope>NUCLEOTIDE SEQUENCE [LARGE SCALE GENOMIC DNA]</scope>
    <source>
        <strain evidence="2 4">ATCC 43761</strain>
    </source>
</reference>
<keyword evidence="1" id="KW-0472">Membrane</keyword>
<feature type="transmembrane region" description="Helical" evidence="1">
    <location>
        <begin position="104"/>
        <end position="120"/>
    </location>
</feature>
<feature type="transmembrane region" description="Helical" evidence="1">
    <location>
        <begin position="16"/>
        <end position="35"/>
    </location>
</feature>
<dbReference type="EMBL" id="FMXC01000002">
    <property type="protein sequence ID" value="SDA40378.1"/>
    <property type="molecule type" value="Genomic_DNA"/>
</dbReference>
<dbReference type="Proteomes" id="UP000181860">
    <property type="component" value="Unassembled WGS sequence"/>
</dbReference>
<sequence>MTNQERKNRILTKLRNILFLLLGITVIFISIRDIINAGGKMSALASNLLWIILAIVVVAQSILSIIQSFSPLSTKAKSFLLIDWLIIVLGILIANFAYLLQNNLWLIIGGAIFIAGCIPIKDKK</sequence>
<protein>
    <submittedName>
        <fullName evidence="3">Uncharacterized protein</fullName>
    </submittedName>
</protein>
<dbReference type="Proteomes" id="UP001242513">
    <property type="component" value="Chromosome"/>
</dbReference>
<keyword evidence="4" id="KW-1185">Reference proteome</keyword>
<reference evidence="3" key="3">
    <citation type="submission" date="2023-04" db="EMBL/GenBank/DDBJ databases">
        <authorList>
            <person name="Wang Y."/>
        </authorList>
    </citation>
    <scope>NUCLEOTIDE SEQUENCE</scope>
    <source>
        <strain evidence="3">ZW18</strain>
    </source>
</reference>
<proteinExistence type="predicted"/>
<evidence type="ECO:0000313" key="3">
    <source>
        <dbReference type="EMBL" id="WGO86886.1"/>
    </source>
</evidence>
<accession>A0AAX3UGQ0</accession>
<evidence type="ECO:0000313" key="2">
    <source>
        <dbReference type="EMBL" id="SDA40378.1"/>
    </source>
</evidence>
<feature type="transmembrane region" description="Helical" evidence="1">
    <location>
        <begin position="78"/>
        <end position="98"/>
    </location>
</feature>
<evidence type="ECO:0000256" key="1">
    <source>
        <dbReference type="SAM" id="Phobius"/>
    </source>
</evidence>
<organism evidence="3 5">
    <name type="scientific">Lactobacillus kefiranofaciens</name>
    <dbReference type="NCBI Taxonomy" id="267818"/>
    <lineage>
        <taxon>Bacteria</taxon>
        <taxon>Bacillati</taxon>
        <taxon>Bacillota</taxon>
        <taxon>Bacilli</taxon>
        <taxon>Lactobacillales</taxon>
        <taxon>Lactobacillaceae</taxon>
        <taxon>Lactobacillus</taxon>
    </lineage>
</organism>
<evidence type="ECO:0000313" key="5">
    <source>
        <dbReference type="Proteomes" id="UP001242513"/>
    </source>
</evidence>
<name>A0AAX3UGQ0_9LACO</name>
<feature type="transmembrane region" description="Helical" evidence="1">
    <location>
        <begin position="47"/>
        <end position="66"/>
    </location>
</feature>